<feature type="transmembrane region" description="Helical" evidence="5">
    <location>
        <begin position="43"/>
        <end position="64"/>
    </location>
</feature>
<keyword evidence="4 5" id="KW-0472">Membrane</keyword>
<feature type="transmembrane region" description="Helical" evidence="5">
    <location>
        <begin position="384"/>
        <end position="404"/>
    </location>
</feature>
<comment type="subcellular location">
    <subcellularLocation>
        <location evidence="1">Membrane</location>
        <topology evidence="1">Multi-pass membrane protein</topology>
    </subcellularLocation>
</comment>
<feature type="transmembrane region" description="Helical" evidence="5">
    <location>
        <begin position="166"/>
        <end position="187"/>
    </location>
</feature>
<dbReference type="PANTHER" id="PTHR37422">
    <property type="entry name" value="TEICHURONIC ACID BIOSYNTHESIS PROTEIN TUAE"/>
    <property type="match status" value="1"/>
</dbReference>
<dbReference type="GO" id="GO:0016874">
    <property type="term" value="F:ligase activity"/>
    <property type="evidence" value="ECO:0007669"/>
    <property type="project" value="UniProtKB-KW"/>
</dbReference>
<evidence type="ECO:0000259" key="6">
    <source>
        <dbReference type="Pfam" id="PF04932"/>
    </source>
</evidence>
<feature type="transmembrane region" description="Helical" evidence="5">
    <location>
        <begin position="129"/>
        <end position="146"/>
    </location>
</feature>
<protein>
    <submittedName>
        <fullName evidence="8">Putative O-glycosylation ligase, exosortase A system-associated</fullName>
    </submittedName>
</protein>
<keyword evidence="9" id="KW-1185">Reference proteome</keyword>
<keyword evidence="3 5" id="KW-1133">Transmembrane helix</keyword>
<gene>
    <name evidence="8" type="ORF">DL238_04215</name>
</gene>
<reference evidence="8 9" key="1">
    <citation type="submission" date="2018-07" db="EMBL/GenBank/DDBJ databases">
        <title>Erythrobacter nanhaiensis sp. nov., a novel member of the genus Erythrobacter isolated from the South China Sea.</title>
        <authorList>
            <person name="Chen X."/>
            <person name="Liu J."/>
        </authorList>
    </citation>
    <scope>NUCLEOTIDE SEQUENCE [LARGE SCALE GENOMIC DNA]</scope>
    <source>
        <strain evidence="8 9">S-5</strain>
    </source>
</reference>
<evidence type="ECO:0000313" key="8">
    <source>
        <dbReference type="EMBL" id="RDS76890.1"/>
    </source>
</evidence>
<comment type="caution">
    <text evidence="8">The sequence shown here is derived from an EMBL/GenBank/DDBJ whole genome shotgun (WGS) entry which is preliminary data.</text>
</comment>
<evidence type="ECO:0000256" key="1">
    <source>
        <dbReference type="ARBA" id="ARBA00004141"/>
    </source>
</evidence>
<accession>A0A395LQB8</accession>
<dbReference type="OrthoDB" id="9772644at2"/>
<dbReference type="AlphaFoldDB" id="A0A395LQB8"/>
<dbReference type="GO" id="GO:0016020">
    <property type="term" value="C:membrane"/>
    <property type="evidence" value="ECO:0007669"/>
    <property type="project" value="UniProtKB-SubCell"/>
</dbReference>
<keyword evidence="2 5" id="KW-0812">Transmembrane</keyword>
<dbReference type="InterPro" id="IPR007016">
    <property type="entry name" value="O-antigen_ligase-rel_domated"/>
</dbReference>
<feature type="transmembrane region" description="Helical" evidence="5">
    <location>
        <begin position="355"/>
        <end position="372"/>
    </location>
</feature>
<name>A0A395LQB8_9SPHN</name>
<evidence type="ECO:0000256" key="4">
    <source>
        <dbReference type="ARBA" id="ARBA00023136"/>
    </source>
</evidence>
<feature type="domain" description="DUF5935" evidence="7">
    <location>
        <begin position="1"/>
        <end position="193"/>
    </location>
</feature>
<dbReference type="Pfam" id="PF04932">
    <property type="entry name" value="Wzy_C"/>
    <property type="match status" value="1"/>
</dbReference>
<dbReference type="PANTHER" id="PTHR37422:SF13">
    <property type="entry name" value="LIPOPOLYSACCHARIDE BIOSYNTHESIS PROTEIN PA4999-RELATED"/>
    <property type="match status" value="1"/>
</dbReference>
<keyword evidence="8" id="KW-0436">Ligase</keyword>
<dbReference type="InterPro" id="IPR045979">
    <property type="entry name" value="DUF5935"/>
</dbReference>
<evidence type="ECO:0000256" key="3">
    <source>
        <dbReference type="ARBA" id="ARBA00022989"/>
    </source>
</evidence>
<evidence type="ECO:0000259" key="7">
    <source>
        <dbReference type="Pfam" id="PF19358"/>
    </source>
</evidence>
<proteinExistence type="predicted"/>
<feature type="transmembrane region" description="Helical" evidence="5">
    <location>
        <begin position="76"/>
        <end position="93"/>
    </location>
</feature>
<feature type="transmembrane region" description="Helical" evidence="5">
    <location>
        <begin position="199"/>
        <end position="215"/>
    </location>
</feature>
<feature type="domain" description="O-antigen ligase-related" evidence="6">
    <location>
        <begin position="212"/>
        <end position="359"/>
    </location>
</feature>
<dbReference type="EMBL" id="QRBB01000001">
    <property type="protein sequence ID" value="RDS76890.1"/>
    <property type="molecule type" value="Genomic_DNA"/>
</dbReference>
<evidence type="ECO:0000313" key="9">
    <source>
        <dbReference type="Proteomes" id="UP000254101"/>
    </source>
</evidence>
<dbReference type="Pfam" id="PF19358">
    <property type="entry name" value="DUF5935"/>
    <property type="match status" value="1"/>
</dbReference>
<feature type="transmembrane region" description="Helical" evidence="5">
    <location>
        <begin position="105"/>
        <end position="122"/>
    </location>
</feature>
<feature type="transmembrane region" description="Helical" evidence="5">
    <location>
        <begin position="221"/>
        <end position="236"/>
    </location>
</feature>
<feature type="transmembrane region" description="Helical" evidence="5">
    <location>
        <begin position="243"/>
        <end position="261"/>
    </location>
</feature>
<evidence type="ECO:0000256" key="2">
    <source>
        <dbReference type="ARBA" id="ARBA00022692"/>
    </source>
</evidence>
<dbReference type="RefSeq" id="WP_115491113.1">
    <property type="nucleotide sequence ID" value="NZ_JACHWW010000001.1"/>
</dbReference>
<dbReference type="InterPro" id="IPR051533">
    <property type="entry name" value="WaaL-like"/>
</dbReference>
<sequence length="465" mass="51314">MTDLFLLGFFGLFLLFGLKRPFLWVCLYLYVDILIPQKIGFGPITGVPLSLIAFAAAFGGWLALDKKTRPTFTFRQGIMLFLVVWAFYTLQGAQFAEPAANKWDWVWKTMVFAIFLPFTVTTRLRFETAALVMVLTVGAIIISGGIKTVLGGGGYDSLSLFVNENYGLYESSTLSTVAIAIIPLLFWFTRHGTIFPPGILVKLFALGLGGACLLIPVGTEARTGLVCIAMLGLLALRESRHKLLVIVGGVVLCVAAFPFLPQSYADRMATMMTAEEDESASTRVAVWQWTLDYVEEKPLGGGFEAYRANSFTYRMPQTTGEGNMTSTRFEKVTDEGRAYHSAIFEMLGEQGWPGLGAWLLLQAIGLVSMERLRRKMRKRGDLRLEWLGHLAIALQYAQLIYLVGALFQGIAWQPFIMMLAGLQIALAIYARRFDSPRAATVGERLAAQRRAAAPDAVATGPAPLR</sequence>
<dbReference type="Proteomes" id="UP000254101">
    <property type="component" value="Unassembled WGS sequence"/>
</dbReference>
<organism evidence="8 9">
    <name type="scientific">Alteriqipengyuania lutimaris</name>
    <dbReference type="NCBI Taxonomy" id="1538146"/>
    <lineage>
        <taxon>Bacteria</taxon>
        <taxon>Pseudomonadati</taxon>
        <taxon>Pseudomonadota</taxon>
        <taxon>Alphaproteobacteria</taxon>
        <taxon>Sphingomonadales</taxon>
        <taxon>Erythrobacteraceae</taxon>
        <taxon>Alteriqipengyuania</taxon>
    </lineage>
</organism>
<evidence type="ECO:0000256" key="5">
    <source>
        <dbReference type="SAM" id="Phobius"/>
    </source>
</evidence>